<dbReference type="InterPro" id="IPR055066">
    <property type="entry name" value="AASDHPPT_N"/>
</dbReference>
<dbReference type="PANTHER" id="PTHR12215:SF15">
    <property type="entry name" value="4'-PHOSPHOPANTETHEINYL TRANSFERASE SUPERFAMILY-RELATED"/>
    <property type="match status" value="1"/>
</dbReference>
<dbReference type="Pfam" id="PF01648">
    <property type="entry name" value="ACPS"/>
    <property type="match status" value="1"/>
</dbReference>
<feature type="region of interest" description="Disordered" evidence="3">
    <location>
        <begin position="1"/>
        <end position="39"/>
    </location>
</feature>
<accession>A0A059PZ17</accession>
<dbReference type="GO" id="GO:0000287">
    <property type="term" value="F:magnesium ion binding"/>
    <property type="evidence" value="ECO:0007669"/>
    <property type="project" value="InterPro"/>
</dbReference>
<evidence type="ECO:0000256" key="3">
    <source>
        <dbReference type="SAM" id="MobiDB-lite"/>
    </source>
</evidence>
<feature type="compositionally biased region" description="Pro residues" evidence="3">
    <location>
        <begin position="11"/>
        <end position="22"/>
    </location>
</feature>
<protein>
    <recommendedName>
        <fullName evidence="1">holo-[acyl-carrier-protein] synthase</fullName>
        <ecNumber evidence="1">2.7.8.7</ecNumber>
    </recommendedName>
</protein>
<proteinExistence type="predicted"/>
<feature type="domain" description="4'-phosphopantetheinyl transferase N-terminal" evidence="5">
    <location>
        <begin position="64"/>
        <end position="150"/>
    </location>
</feature>
<dbReference type="AlphaFoldDB" id="A0A059PZ17"/>
<evidence type="ECO:0000256" key="1">
    <source>
        <dbReference type="ARBA" id="ARBA00013172"/>
    </source>
</evidence>
<dbReference type="PANTHER" id="PTHR12215">
    <property type="entry name" value="PHOSPHOPANTETHEINE TRANSFERASE"/>
    <property type="match status" value="1"/>
</dbReference>
<sequence>MRHRLLRRAMPLPPQSPPPAPRTPGVAGGRLFASLPPPPPLQSRREVHVWYLLPDELNDASLLKMYTELLSPSERKTALSMNGEKLQKGAVLSRALVRTTLSRYTDCKVDPRSFEFKKNKFGKPEILWRSDDSRMERPLHFNISHTSSLIACGITMDTPIGIDIEDKKRKTAKNILSLARRYFTPSENDYLTKIPDPDGQQKEFIKLWTLKEAYVKALGRGFSGAPFNKFSIILAANNRIKISVPKIARQQYFLWAFGKSAAMSAWGFKTREKNVMSNQPPNGSHYMAICIEDDSISSDSGNGRLPLGLKVWKTIPFVEDILVSGTEAGRKTLLGVVPVLRRVTCNLLAHKHGRRQQQRKYTL</sequence>
<keyword evidence="2" id="KW-0808">Transferase</keyword>
<dbReference type="GO" id="GO:0008897">
    <property type="term" value="F:holo-[acyl-carrier-protein] synthase activity"/>
    <property type="evidence" value="ECO:0007669"/>
    <property type="project" value="UniProtKB-EC"/>
</dbReference>
<dbReference type="EC" id="2.7.8.7" evidence="1"/>
<name>A0A059PZ17_9POAL</name>
<evidence type="ECO:0000313" key="6">
    <source>
        <dbReference type="EMBL" id="AGT15928.1"/>
    </source>
</evidence>
<dbReference type="InterPro" id="IPR008278">
    <property type="entry name" value="4-PPantetheinyl_Trfase_dom"/>
</dbReference>
<evidence type="ECO:0000259" key="5">
    <source>
        <dbReference type="Pfam" id="PF22624"/>
    </source>
</evidence>
<reference evidence="6" key="1">
    <citation type="submission" date="2013-05" db="EMBL/GenBank/DDBJ databases">
        <title>Building the sugarcane genome for biotechnology and identifying evolutionary trends.</title>
        <authorList>
            <person name="De Setta N."/>
            <person name="Monteiro-Vitorello C.B."/>
            <person name="Metcalfe C.J."/>
            <person name="Cruz G.M.Q."/>
            <person name="Del Bem L.E."/>
            <person name="Vicentini R."/>
            <person name="Nogueira F.T.S."/>
            <person name="Campos R.A."/>
            <person name="Nunes S.L."/>
            <person name="Turrini P.C.G."/>
            <person name="Vieira A.P."/>
            <person name="Cruz E.A.O."/>
            <person name="Correa T.C.S."/>
            <person name="Hotta C.T."/>
            <person name="de Mello-Varani A."/>
            <person name="Vautrin S."/>
            <person name="Trindade A.S."/>
            <person name="Vilela M.M."/>
            <person name="Horta C.L."/>
            <person name="Sato P.M."/>
            <person name="de Andrade R.F."/>
            <person name="Nishiyama M.Y."/>
            <person name="Cardoso-Silva C.B."/>
            <person name="Scortecci K.C."/>
            <person name="Garcia A.A.F."/>
            <person name="Carneiro M.S."/>
            <person name="Kim C."/>
            <person name="Paterson A.H."/>
            <person name="Berges H."/>
            <person name="D'Hont A."/>
            <person name="de-Souza A.P."/>
            <person name="Souza G.M."/>
            <person name="Vincentz M."/>
            <person name="Kitajima J.P."/>
            <person name="Van Sluys M.-A."/>
        </authorList>
    </citation>
    <scope>NUCLEOTIDE SEQUENCE</scope>
</reference>
<dbReference type="EMBL" id="KF184705">
    <property type="protein sequence ID" value="AGT15928.1"/>
    <property type="molecule type" value="Genomic_DNA"/>
</dbReference>
<organism evidence="6">
    <name type="scientific">Saccharum hybrid cultivar R570</name>
    <dbReference type="NCBI Taxonomy" id="131158"/>
    <lineage>
        <taxon>Eukaryota</taxon>
        <taxon>Viridiplantae</taxon>
        <taxon>Streptophyta</taxon>
        <taxon>Embryophyta</taxon>
        <taxon>Tracheophyta</taxon>
        <taxon>Spermatophyta</taxon>
        <taxon>Magnoliopsida</taxon>
        <taxon>Liliopsida</taxon>
        <taxon>Poales</taxon>
        <taxon>Poaceae</taxon>
        <taxon>PACMAD clade</taxon>
        <taxon>Panicoideae</taxon>
        <taxon>Andropogonodae</taxon>
        <taxon>Andropogoneae</taxon>
        <taxon>Saccharinae</taxon>
        <taxon>Saccharum</taxon>
        <taxon>Saccharum officinarum species complex</taxon>
    </lineage>
</organism>
<dbReference type="InterPro" id="IPR050559">
    <property type="entry name" value="P-Pant_transferase_sf"/>
</dbReference>
<evidence type="ECO:0000259" key="4">
    <source>
        <dbReference type="Pfam" id="PF01648"/>
    </source>
</evidence>
<dbReference type="SUPFAM" id="SSF56214">
    <property type="entry name" value="4'-phosphopantetheinyl transferase"/>
    <property type="match status" value="2"/>
</dbReference>
<feature type="domain" description="4'-phosphopantetheinyl transferase" evidence="4">
    <location>
        <begin position="159"/>
        <end position="250"/>
    </location>
</feature>
<dbReference type="FunFam" id="3.90.470.20:FF:000010">
    <property type="entry name" value="L-aminoadipate-semialdehyde dehydrogenase-phosphopantetheinyl transferase"/>
    <property type="match status" value="1"/>
</dbReference>
<dbReference type="Pfam" id="PF22624">
    <property type="entry name" value="AASDHPPT_N"/>
    <property type="match status" value="1"/>
</dbReference>
<evidence type="ECO:0000256" key="2">
    <source>
        <dbReference type="ARBA" id="ARBA00022679"/>
    </source>
</evidence>
<dbReference type="InterPro" id="IPR037143">
    <property type="entry name" value="4-PPantetheinyl_Trfase_dom_sf"/>
</dbReference>
<dbReference type="Gene3D" id="3.90.470.20">
    <property type="entry name" value="4'-phosphopantetheinyl transferase domain"/>
    <property type="match status" value="2"/>
</dbReference>
<dbReference type="GO" id="GO:0019878">
    <property type="term" value="P:lysine biosynthetic process via aminoadipic acid"/>
    <property type="evidence" value="ECO:0007669"/>
    <property type="project" value="TreeGrafter"/>
</dbReference>
<dbReference type="GO" id="GO:0005829">
    <property type="term" value="C:cytosol"/>
    <property type="evidence" value="ECO:0007669"/>
    <property type="project" value="TreeGrafter"/>
</dbReference>